<evidence type="ECO:0000313" key="6">
    <source>
        <dbReference type="Proteomes" id="UP000641588"/>
    </source>
</evidence>
<protein>
    <submittedName>
        <fullName evidence="5">FCD domain-containing protein</fullName>
    </submittedName>
</protein>
<organism evidence="5 6">
    <name type="scientific">Paenibacillus foliorum</name>
    <dbReference type="NCBI Taxonomy" id="2654974"/>
    <lineage>
        <taxon>Bacteria</taxon>
        <taxon>Bacillati</taxon>
        <taxon>Bacillota</taxon>
        <taxon>Bacilli</taxon>
        <taxon>Bacillales</taxon>
        <taxon>Paenibacillaceae</taxon>
        <taxon>Paenibacillus</taxon>
    </lineage>
</organism>
<dbReference type="AlphaFoldDB" id="A0A972K3H3"/>
<reference evidence="5" key="1">
    <citation type="submission" date="2019-10" db="EMBL/GenBank/DDBJ databases">
        <title>Description of Paenibacillus glebae sp. nov.</title>
        <authorList>
            <person name="Carlier A."/>
            <person name="Qi S."/>
        </authorList>
    </citation>
    <scope>NUCLEOTIDE SEQUENCE</scope>
    <source>
        <strain evidence="5">LMG 31456</strain>
    </source>
</reference>
<keyword evidence="6" id="KW-1185">Reference proteome</keyword>
<evidence type="ECO:0000256" key="3">
    <source>
        <dbReference type="ARBA" id="ARBA00023163"/>
    </source>
</evidence>
<evidence type="ECO:0000256" key="2">
    <source>
        <dbReference type="ARBA" id="ARBA00023125"/>
    </source>
</evidence>
<accession>A0A972K3H3</accession>
<dbReference type="SUPFAM" id="SSF46785">
    <property type="entry name" value="Winged helix' DNA-binding domain"/>
    <property type="match status" value="1"/>
</dbReference>
<dbReference type="EMBL" id="WHOD01000121">
    <property type="protein sequence ID" value="NOU97821.1"/>
    <property type="molecule type" value="Genomic_DNA"/>
</dbReference>
<dbReference type="InterPro" id="IPR000524">
    <property type="entry name" value="Tscrpt_reg_HTH_GntR"/>
</dbReference>
<dbReference type="GO" id="GO:0003677">
    <property type="term" value="F:DNA binding"/>
    <property type="evidence" value="ECO:0007669"/>
    <property type="project" value="UniProtKB-KW"/>
</dbReference>
<dbReference type="InterPro" id="IPR008920">
    <property type="entry name" value="TF_FadR/GntR_C"/>
</dbReference>
<keyword evidence="3" id="KW-0804">Transcription</keyword>
<dbReference type="InterPro" id="IPR036390">
    <property type="entry name" value="WH_DNA-bd_sf"/>
</dbReference>
<keyword evidence="2" id="KW-0238">DNA-binding</keyword>
<dbReference type="Gene3D" id="1.10.10.10">
    <property type="entry name" value="Winged helix-like DNA-binding domain superfamily/Winged helix DNA-binding domain"/>
    <property type="match status" value="1"/>
</dbReference>
<name>A0A972K3H3_9BACL</name>
<dbReference type="SMART" id="SM00345">
    <property type="entry name" value="HTH_GNTR"/>
    <property type="match status" value="1"/>
</dbReference>
<dbReference type="Proteomes" id="UP000641588">
    <property type="component" value="Unassembled WGS sequence"/>
</dbReference>
<sequence>MNKEKEKGVTTEYIYNLLKEQIFEWKLSPGQKINIDHLSKELNISPIPLREVLSRFHSEKLVILEPYKGYRVSGILDDQSMTDMLEARILIETHAIRNIIRFNRLHILDGMTRLMEQIASIKMGSSYKEVLEFNQLDHLFHLTMVKATENSFLTDAYGGMHCHLHIARFYHVRGEVDQYEASAEHEEIVEAIRSRDIYRAEEAVTNHIWDAKNRLLQKRDKDLKKL</sequence>
<dbReference type="PROSITE" id="PS50949">
    <property type="entry name" value="HTH_GNTR"/>
    <property type="match status" value="1"/>
</dbReference>
<evidence type="ECO:0000313" key="5">
    <source>
        <dbReference type="EMBL" id="NOU97821.1"/>
    </source>
</evidence>
<proteinExistence type="predicted"/>
<dbReference type="SMART" id="SM00895">
    <property type="entry name" value="FCD"/>
    <property type="match status" value="1"/>
</dbReference>
<evidence type="ECO:0000259" key="4">
    <source>
        <dbReference type="PROSITE" id="PS50949"/>
    </source>
</evidence>
<dbReference type="Pfam" id="PF00392">
    <property type="entry name" value="GntR"/>
    <property type="match status" value="1"/>
</dbReference>
<dbReference type="PANTHER" id="PTHR43537">
    <property type="entry name" value="TRANSCRIPTIONAL REGULATOR, GNTR FAMILY"/>
    <property type="match status" value="1"/>
</dbReference>
<dbReference type="SUPFAM" id="SSF48008">
    <property type="entry name" value="GntR ligand-binding domain-like"/>
    <property type="match status" value="1"/>
</dbReference>
<dbReference type="GO" id="GO:0003700">
    <property type="term" value="F:DNA-binding transcription factor activity"/>
    <property type="evidence" value="ECO:0007669"/>
    <property type="project" value="InterPro"/>
</dbReference>
<dbReference type="RefSeq" id="WP_171656061.1">
    <property type="nucleotide sequence ID" value="NZ_WHOD01000121.1"/>
</dbReference>
<feature type="domain" description="HTH gntR-type" evidence="4">
    <location>
        <begin position="8"/>
        <end position="75"/>
    </location>
</feature>
<dbReference type="Gene3D" id="1.20.120.530">
    <property type="entry name" value="GntR ligand-binding domain-like"/>
    <property type="match status" value="1"/>
</dbReference>
<dbReference type="Pfam" id="PF07729">
    <property type="entry name" value="FCD"/>
    <property type="match status" value="1"/>
</dbReference>
<dbReference type="InterPro" id="IPR036388">
    <property type="entry name" value="WH-like_DNA-bd_sf"/>
</dbReference>
<gene>
    <name evidence="5" type="ORF">GC093_32015</name>
</gene>
<comment type="caution">
    <text evidence="5">The sequence shown here is derived from an EMBL/GenBank/DDBJ whole genome shotgun (WGS) entry which is preliminary data.</text>
</comment>
<dbReference type="PANTHER" id="PTHR43537:SF24">
    <property type="entry name" value="GLUCONATE OPERON TRANSCRIPTIONAL REPRESSOR"/>
    <property type="match status" value="1"/>
</dbReference>
<dbReference type="InterPro" id="IPR011711">
    <property type="entry name" value="GntR_C"/>
</dbReference>
<evidence type="ECO:0000256" key="1">
    <source>
        <dbReference type="ARBA" id="ARBA00023015"/>
    </source>
</evidence>
<keyword evidence="1" id="KW-0805">Transcription regulation</keyword>